<keyword evidence="1" id="KW-1133">Transmembrane helix</keyword>
<protein>
    <submittedName>
        <fullName evidence="3">Acyltransferase</fullName>
    </submittedName>
</protein>
<feature type="transmembrane region" description="Helical" evidence="1">
    <location>
        <begin position="232"/>
        <end position="251"/>
    </location>
</feature>
<feature type="transmembrane region" description="Helical" evidence="1">
    <location>
        <begin position="108"/>
        <end position="125"/>
    </location>
</feature>
<accession>A0A6G4TZM9</accession>
<dbReference type="GO" id="GO:0009103">
    <property type="term" value="P:lipopolysaccharide biosynthetic process"/>
    <property type="evidence" value="ECO:0007669"/>
    <property type="project" value="TreeGrafter"/>
</dbReference>
<feature type="transmembrane region" description="Helical" evidence="1">
    <location>
        <begin position="151"/>
        <end position="174"/>
    </location>
</feature>
<name>A0A6G4TZM9_9ACTN</name>
<keyword evidence="3" id="KW-0012">Acyltransferase</keyword>
<dbReference type="EMBL" id="JAAKZV010000055">
    <property type="protein sequence ID" value="NGN65212.1"/>
    <property type="molecule type" value="Genomic_DNA"/>
</dbReference>
<dbReference type="GO" id="GO:0016020">
    <property type="term" value="C:membrane"/>
    <property type="evidence" value="ECO:0007669"/>
    <property type="project" value="TreeGrafter"/>
</dbReference>
<evidence type="ECO:0000256" key="1">
    <source>
        <dbReference type="SAM" id="Phobius"/>
    </source>
</evidence>
<reference evidence="3 4" key="1">
    <citation type="submission" date="2020-02" db="EMBL/GenBank/DDBJ databases">
        <title>Whole-genome analyses of novel actinobacteria.</title>
        <authorList>
            <person name="Sahin N."/>
        </authorList>
    </citation>
    <scope>NUCLEOTIDE SEQUENCE [LARGE SCALE GENOMIC DNA]</scope>
    <source>
        <strain evidence="3 4">A7024</strain>
    </source>
</reference>
<feature type="transmembrane region" description="Helical" evidence="1">
    <location>
        <begin position="181"/>
        <end position="197"/>
    </location>
</feature>
<gene>
    <name evidence="3" type="ORF">G5C51_15055</name>
</gene>
<keyword evidence="4" id="KW-1185">Reference proteome</keyword>
<feature type="transmembrane region" description="Helical" evidence="1">
    <location>
        <begin position="290"/>
        <end position="306"/>
    </location>
</feature>
<keyword evidence="1" id="KW-0812">Transmembrane</keyword>
<dbReference type="GO" id="GO:0016747">
    <property type="term" value="F:acyltransferase activity, transferring groups other than amino-acyl groups"/>
    <property type="evidence" value="ECO:0007669"/>
    <property type="project" value="InterPro"/>
</dbReference>
<keyword evidence="3" id="KW-0808">Transferase</keyword>
<feature type="transmembrane region" description="Helical" evidence="1">
    <location>
        <begin position="203"/>
        <end position="225"/>
    </location>
</feature>
<dbReference type="PANTHER" id="PTHR23028:SF53">
    <property type="entry name" value="ACYL_TRANSF_3 DOMAIN-CONTAINING PROTEIN"/>
    <property type="match status" value="1"/>
</dbReference>
<feature type="transmembrane region" description="Helical" evidence="1">
    <location>
        <begin position="263"/>
        <end position="283"/>
    </location>
</feature>
<evidence type="ECO:0000259" key="2">
    <source>
        <dbReference type="Pfam" id="PF01757"/>
    </source>
</evidence>
<organism evidence="3 4">
    <name type="scientific">Streptomyces coryli</name>
    <dbReference type="NCBI Taxonomy" id="1128680"/>
    <lineage>
        <taxon>Bacteria</taxon>
        <taxon>Bacillati</taxon>
        <taxon>Actinomycetota</taxon>
        <taxon>Actinomycetes</taxon>
        <taxon>Kitasatosporales</taxon>
        <taxon>Streptomycetaceae</taxon>
        <taxon>Streptomyces</taxon>
    </lineage>
</organism>
<dbReference type="Proteomes" id="UP000481583">
    <property type="component" value="Unassembled WGS sequence"/>
</dbReference>
<evidence type="ECO:0000313" key="3">
    <source>
        <dbReference type="EMBL" id="NGN65212.1"/>
    </source>
</evidence>
<comment type="caution">
    <text evidence="3">The sequence shown here is derived from an EMBL/GenBank/DDBJ whole genome shotgun (WGS) entry which is preliminary data.</text>
</comment>
<proteinExistence type="predicted"/>
<sequence length="362" mass="40005">MPTQVQPPLVTTGPRRLPGVRLRELDGLRLLAALMVCLYHYTGRDGPVADAWGGSPRDVFPHLTQIGQYGSLGVQIFFVISGFVICMSSWGRSVGDLFRSRVVRLYPAYWAALFLTVGAAVLLPVDGHIPRYADFLVNLTMLQMPTDTPRVLGVCWTLWAELRFYLLFAVFVLWKGTTKRRVTLFCGGWTVAAVIAQGSENDILNTLVVPDGAPYFVIGLALYLIHRFGHDPALWGVIAVNWALGSGFAMQNVPAPSTSAREPLIILAVLTCGIGAMALVATGRLAFARWRWLTVAGALTYPFYLIHEHVGWSVILVLRQHLNIPAAQTLPLTVAVMLLAAWLIHRLVERPLTAYLRGLLRR</sequence>
<dbReference type="InterPro" id="IPR002656">
    <property type="entry name" value="Acyl_transf_3_dom"/>
</dbReference>
<evidence type="ECO:0000313" key="4">
    <source>
        <dbReference type="Proteomes" id="UP000481583"/>
    </source>
</evidence>
<dbReference type="PANTHER" id="PTHR23028">
    <property type="entry name" value="ACETYLTRANSFERASE"/>
    <property type="match status" value="1"/>
</dbReference>
<feature type="transmembrane region" description="Helical" evidence="1">
    <location>
        <begin position="326"/>
        <end position="344"/>
    </location>
</feature>
<dbReference type="InterPro" id="IPR050879">
    <property type="entry name" value="Acyltransferase_3"/>
</dbReference>
<keyword evidence="1" id="KW-0472">Membrane</keyword>
<dbReference type="Pfam" id="PF01757">
    <property type="entry name" value="Acyl_transf_3"/>
    <property type="match status" value="1"/>
</dbReference>
<feature type="domain" description="Acyltransferase 3" evidence="2">
    <location>
        <begin position="24"/>
        <end position="344"/>
    </location>
</feature>
<feature type="transmembrane region" description="Helical" evidence="1">
    <location>
        <begin position="66"/>
        <end position="87"/>
    </location>
</feature>
<dbReference type="AlphaFoldDB" id="A0A6G4TZM9"/>